<evidence type="ECO:0000256" key="5">
    <source>
        <dbReference type="ARBA" id="ARBA00022692"/>
    </source>
</evidence>
<feature type="non-terminal residue" evidence="11">
    <location>
        <position position="1"/>
    </location>
</feature>
<evidence type="ECO:0000256" key="6">
    <source>
        <dbReference type="ARBA" id="ARBA00022968"/>
    </source>
</evidence>
<keyword evidence="12" id="KW-1185">Reference proteome</keyword>
<evidence type="ECO:0000256" key="1">
    <source>
        <dbReference type="ARBA" id="ARBA00004394"/>
    </source>
</evidence>
<evidence type="ECO:0000256" key="7">
    <source>
        <dbReference type="ARBA" id="ARBA00022989"/>
    </source>
</evidence>
<dbReference type="InterPro" id="IPR022751">
    <property type="entry name" value="Alpha_mannosyltransferase"/>
</dbReference>
<keyword evidence="4 11" id="KW-0808">Transferase</keyword>
<comment type="caution">
    <text evidence="11">The sequence shown here is derived from an EMBL/GenBank/DDBJ whole genome shotgun (WGS) entry which is preliminary data.</text>
</comment>
<keyword evidence="9" id="KW-0472">Membrane</keyword>
<evidence type="ECO:0000256" key="9">
    <source>
        <dbReference type="ARBA" id="ARBA00023136"/>
    </source>
</evidence>
<evidence type="ECO:0000256" key="2">
    <source>
        <dbReference type="ARBA" id="ARBA00004606"/>
    </source>
</evidence>
<evidence type="ECO:0000313" key="11">
    <source>
        <dbReference type="EMBL" id="KAG5176362.1"/>
    </source>
</evidence>
<keyword evidence="8" id="KW-0333">Golgi apparatus</keyword>
<sequence>RHWLRGVQDAHGAYPEGQFSSGAGIVFCGGGASMLRQVMGQILYLRETLGCTLPVEVMHLGEDEMTDGWRAALQALPDTRVVDLYSLIDPLTQEPVTRPVGSFTHVKPAVVLLSSFEEVIFLDTNNYAMIDPAELLLRDQYKRDGYLMWSDLWLSTSIAHEYAVYSLLQVPPPPGFENSESGVMYWDKRRRWKELVTAWALAKPLAARGTIDGDKQMYGFAFAATGQ</sequence>
<comment type="subcellular location">
    <subcellularLocation>
        <location evidence="10">Endomembrane system</location>
        <topology evidence="10">Single-pass membrane protein</topology>
    </subcellularLocation>
    <subcellularLocation>
        <location evidence="1">Golgi apparatus membrane</location>
    </subcellularLocation>
    <subcellularLocation>
        <location evidence="2">Membrane</location>
        <topology evidence="2">Single-pass type II membrane protein</topology>
    </subcellularLocation>
</comment>
<dbReference type="PANTHER" id="PTHR31646:SF1">
    <property type="entry name" value="ALPHA-1,2-MANNOSYLTRANSFERASE MNN2"/>
    <property type="match status" value="1"/>
</dbReference>
<keyword evidence="7" id="KW-1133">Transmembrane helix</keyword>
<keyword evidence="6" id="KW-0735">Signal-anchor</keyword>
<reference evidence="11" key="1">
    <citation type="submission" date="2021-02" db="EMBL/GenBank/DDBJ databases">
        <title>First Annotated Genome of the Yellow-green Alga Tribonema minus.</title>
        <authorList>
            <person name="Mahan K.M."/>
        </authorList>
    </citation>
    <scope>NUCLEOTIDE SEQUENCE</scope>
    <source>
        <strain evidence="11">UTEX B ZZ1240</strain>
    </source>
</reference>
<dbReference type="PANTHER" id="PTHR31646">
    <property type="entry name" value="ALPHA-1,2-MANNOSYLTRANSFERASE MNN2"/>
    <property type="match status" value="1"/>
</dbReference>
<evidence type="ECO:0000256" key="3">
    <source>
        <dbReference type="ARBA" id="ARBA00009105"/>
    </source>
</evidence>
<dbReference type="GO" id="GO:0000139">
    <property type="term" value="C:Golgi membrane"/>
    <property type="evidence" value="ECO:0007669"/>
    <property type="project" value="UniProtKB-SubCell"/>
</dbReference>
<gene>
    <name evidence="11" type="ORF">JKP88DRAFT_131501</name>
</gene>
<protein>
    <submittedName>
        <fullName evidence="11">Mannosyltransferase putative-domain-containing protein</fullName>
    </submittedName>
</protein>
<dbReference type="EMBL" id="JAFCMP010000537">
    <property type="protein sequence ID" value="KAG5176362.1"/>
    <property type="molecule type" value="Genomic_DNA"/>
</dbReference>
<feature type="non-terminal residue" evidence="11">
    <location>
        <position position="227"/>
    </location>
</feature>
<dbReference type="Pfam" id="PF11051">
    <property type="entry name" value="Mannosyl_trans3"/>
    <property type="match status" value="1"/>
</dbReference>
<dbReference type="OrthoDB" id="430354at2759"/>
<dbReference type="SUPFAM" id="SSF53448">
    <property type="entry name" value="Nucleotide-diphospho-sugar transferases"/>
    <property type="match status" value="1"/>
</dbReference>
<dbReference type="AlphaFoldDB" id="A0A835YM65"/>
<accession>A0A835YM65</accession>
<dbReference type="GO" id="GO:0046354">
    <property type="term" value="P:mannan biosynthetic process"/>
    <property type="evidence" value="ECO:0007669"/>
    <property type="project" value="TreeGrafter"/>
</dbReference>
<dbReference type="GO" id="GO:0000026">
    <property type="term" value="F:alpha-1,2-mannosyltransferase activity"/>
    <property type="evidence" value="ECO:0007669"/>
    <property type="project" value="TreeGrafter"/>
</dbReference>
<evidence type="ECO:0000256" key="4">
    <source>
        <dbReference type="ARBA" id="ARBA00022679"/>
    </source>
</evidence>
<keyword evidence="5" id="KW-0812">Transmembrane</keyword>
<comment type="similarity">
    <text evidence="3">Belongs to the MNN1/MNT family.</text>
</comment>
<evidence type="ECO:0000256" key="10">
    <source>
        <dbReference type="ARBA" id="ARBA00037847"/>
    </source>
</evidence>
<proteinExistence type="inferred from homology"/>
<name>A0A835YM65_9STRA</name>
<keyword evidence="11" id="KW-0328">Glycosyltransferase</keyword>
<dbReference type="InterPro" id="IPR029044">
    <property type="entry name" value="Nucleotide-diphossugar_trans"/>
</dbReference>
<evidence type="ECO:0000313" key="12">
    <source>
        <dbReference type="Proteomes" id="UP000664859"/>
    </source>
</evidence>
<evidence type="ECO:0000256" key="8">
    <source>
        <dbReference type="ARBA" id="ARBA00023034"/>
    </source>
</evidence>
<dbReference type="Proteomes" id="UP000664859">
    <property type="component" value="Unassembled WGS sequence"/>
</dbReference>
<organism evidence="11 12">
    <name type="scientific">Tribonema minus</name>
    <dbReference type="NCBI Taxonomy" id="303371"/>
    <lineage>
        <taxon>Eukaryota</taxon>
        <taxon>Sar</taxon>
        <taxon>Stramenopiles</taxon>
        <taxon>Ochrophyta</taxon>
        <taxon>PX clade</taxon>
        <taxon>Xanthophyceae</taxon>
        <taxon>Tribonematales</taxon>
        <taxon>Tribonemataceae</taxon>
        <taxon>Tribonema</taxon>
    </lineage>
</organism>